<comment type="caution">
    <text evidence="1">The sequence shown here is derived from an EMBL/GenBank/DDBJ whole genome shotgun (WGS) entry which is preliminary data.</text>
</comment>
<sequence>MDNVLIILIVSINMLFIGLDYIGAISSYGVSYKHYRKNGQFYNFSRSSISRSVMEFGRYDMEIAAIQCLLSCGNAAGSPKCVAVNFNTENATCELLSTQPNTTFDLHIISDAKWVLYTEKYLIAQNPAMVTTDGRCGPEFNNRECPIDSIIPRWAHVSPCCSLSGWCGDTEMHCNGIDYRKIYAPTG</sequence>
<evidence type="ECO:0000313" key="2">
    <source>
        <dbReference type="Proteomes" id="UP000749559"/>
    </source>
</evidence>
<dbReference type="InterPro" id="IPR036861">
    <property type="entry name" value="Endochitinase-like_sf"/>
</dbReference>
<keyword evidence="2" id="KW-1185">Reference proteome</keyword>
<name>A0A8J1Y2K3_OWEFU</name>
<dbReference type="SUPFAM" id="SSF57016">
    <property type="entry name" value="Plant lectins/antimicrobial peptides"/>
    <property type="match status" value="1"/>
</dbReference>
<reference evidence="1" key="1">
    <citation type="submission" date="2022-03" db="EMBL/GenBank/DDBJ databases">
        <authorList>
            <person name="Martin C."/>
        </authorList>
    </citation>
    <scope>NUCLEOTIDE SEQUENCE</scope>
</reference>
<gene>
    <name evidence="1" type="ORF">OFUS_LOCUS7380</name>
</gene>
<accession>A0A8J1Y2K3</accession>
<dbReference type="Proteomes" id="UP000749559">
    <property type="component" value="Unassembled WGS sequence"/>
</dbReference>
<dbReference type="AlphaFoldDB" id="A0A8J1Y2K3"/>
<dbReference type="OrthoDB" id="407355at2759"/>
<dbReference type="Gene3D" id="3.30.60.10">
    <property type="entry name" value="Endochitinase-like"/>
    <property type="match status" value="1"/>
</dbReference>
<evidence type="ECO:0000313" key="1">
    <source>
        <dbReference type="EMBL" id="CAH1780726.1"/>
    </source>
</evidence>
<dbReference type="GO" id="GO:0008061">
    <property type="term" value="F:chitin binding"/>
    <property type="evidence" value="ECO:0007669"/>
    <property type="project" value="InterPro"/>
</dbReference>
<protein>
    <submittedName>
        <fullName evidence="1">Uncharacterized protein</fullName>
    </submittedName>
</protein>
<dbReference type="SUPFAM" id="SSF57414">
    <property type="entry name" value="Hairpin loop containing domain-like"/>
    <property type="match status" value="1"/>
</dbReference>
<proteinExistence type="predicted"/>
<organism evidence="1 2">
    <name type="scientific">Owenia fusiformis</name>
    <name type="common">Polychaete worm</name>
    <dbReference type="NCBI Taxonomy" id="6347"/>
    <lineage>
        <taxon>Eukaryota</taxon>
        <taxon>Metazoa</taxon>
        <taxon>Spiralia</taxon>
        <taxon>Lophotrochozoa</taxon>
        <taxon>Annelida</taxon>
        <taxon>Polychaeta</taxon>
        <taxon>Sedentaria</taxon>
        <taxon>Canalipalpata</taxon>
        <taxon>Sabellida</taxon>
        <taxon>Oweniida</taxon>
        <taxon>Oweniidae</taxon>
        <taxon>Owenia</taxon>
    </lineage>
</organism>
<dbReference type="CDD" id="cd00035">
    <property type="entry name" value="ChtBD1"/>
    <property type="match status" value="1"/>
</dbReference>
<dbReference type="EMBL" id="CAIIXF020000004">
    <property type="protein sequence ID" value="CAH1780726.1"/>
    <property type="molecule type" value="Genomic_DNA"/>
</dbReference>